<accession>A0AAD5E3I2</accession>
<dbReference type="EMBL" id="MU620970">
    <property type="protein sequence ID" value="KAI8575786.1"/>
    <property type="molecule type" value="Genomic_DNA"/>
</dbReference>
<dbReference type="Proteomes" id="UP001206595">
    <property type="component" value="Unassembled WGS sequence"/>
</dbReference>
<protein>
    <submittedName>
        <fullName evidence="2">Uncharacterized protein</fullName>
    </submittedName>
</protein>
<dbReference type="RefSeq" id="XP_051440790.1">
    <property type="nucleotide sequence ID" value="XM_051584692.1"/>
</dbReference>
<evidence type="ECO:0000313" key="2">
    <source>
        <dbReference type="EMBL" id="KAI8575786.1"/>
    </source>
</evidence>
<dbReference type="AlphaFoldDB" id="A0AAD5E3I2"/>
<reference evidence="2" key="1">
    <citation type="submission" date="2021-06" db="EMBL/GenBank/DDBJ databases">
        <authorList>
            <consortium name="DOE Joint Genome Institute"/>
            <person name="Mondo S.J."/>
            <person name="Amses K.R."/>
            <person name="Simmons D.R."/>
            <person name="Longcore J.E."/>
            <person name="Seto K."/>
            <person name="Alves G.H."/>
            <person name="Bonds A.E."/>
            <person name="Quandt C.A."/>
            <person name="Davis W.J."/>
            <person name="Chang Y."/>
            <person name="Letcher P.M."/>
            <person name="Powell M.J."/>
            <person name="Kuo A."/>
            <person name="Labutti K."/>
            <person name="Pangilinan J."/>
            <person name="Andreopoulos W."/>
            <person name="Tritt A."/>
            <person name="Riley R."/>
            <person name="Hundley H."/>
            <person name="Johnson J."/>
            <person name="Lipzen A."/>
            <person name="Barry K."/>
            <person name="Berbee M.L."/>
            <person name="Buchler N.E."/>
            <person name="Grigoriev I.V."/>
            <person name="Spatafora J.W."/>
            <person name="Stajich J.E."/>
            <person name="James T.Y."/>
        </authorList>
    </citation>
    <scope>NUCLEOTIDE SEQUENCE</scope>
    <source>
        <strain evidence="2">AG</strain>
    </source>
</reference>
<feature type="compositionally biased region" description="Polar residues" evidence="1">
    <location>
        <begin position="109"/>
        <end position="125"/>
    </location>
</feature>
<dbReference type="GeneID" id="75910042"/>
<sequence length="428" mass="47053">MRCVYDNCSYNRFGYRNNRSLRRHIRDVHGYAIVTSIDIKLYQDTNDTCVYPLCRYNTGDQEAYKEHLVNVHNFPISLGNQPSELPGVGEQPSAQEDITAELLASSPLTATEEPSASSSVMTGPSASAPVIVEPSTSAPVLAEPSTSAPVIVEPSTSAPVIAELLSSALVTEELSASVPVIAEPSASGDIVVEPETASSPMEYSSVSGVVIEEPAASSSLIEQQPASQSTYLEPLNTAAYQKRRFSDMTDNSPSQRKSRRSQGPVTPRLSRNKGKQTAIPLWSENVRSMNKPNLRRAEADALESLVLFGISGSVSEEMEEKLASNRENSRTRLSLKAIPSAIEFLNRVLEAKTPSEAHARCAENIDSSTYHGQFLAIMQATLQDFCAVRRNQPSFKYTDNHERTFWINSVIPMFRYFGFLTDLASFKW</sequence>
<evidence type="ECO:0000256" key="1">
    <source>
        <dbReference type="SAM" id="MobiDB-lite"/>
    </source>
</evidence>
<name>A0AAD5E3I2_UMBRA</name>
<feature type="region of interest" description="Disordered" evidence="1">
    <location>
        <begin position="109"/>
        <end position="128"/>
    </location>
</feature>
<comment type="caution">
    <text evidence="2">The sequence shown here is derived from an EMBL/GenBank/DDBJ whole genome shotgun (WGS) entry which is preliminary data.</text>
</comment>
<organism evidence="2 3">
    <name type="scientific">Umbelopsis ramanniana AG</name>
    <dbReference type="NCBI Taxonomy" id="1314678"/>
    <lineage>
        <taxon>Eukaryota</taxon>
        <taxon>Fungi</taxon>
        <taxon>Fungi incertae sedis</taxon>
        <taxon>Mucoromycota</taxon>
        <taxon>Mucoromycotina</taxon>
        <taxon>Umbelopsidomycetes</taxon>
        <taxon>Umbelopsidales</taxon>
        <taxon>Umbelopsidaceae</taxon>
        <taxon>Umbelopsis</taxon>
    </lineage>
</organism>
<proteinExistence type="predicted"/>
<gene>
    <name evidence="2" type="ORF">K450DRAFT_202597</name>
</gene>
<keyword evidence="3" id="KW-1185">Reference proteome</keyword>
<evidence type="ECO:0000313" key="3">
    <source>
        <dbReference type="Proteomes" id="UP001206595"/>
    </source>
</evidence>
<feature type="region of interest" description="Disordered" evidence="1">
    <location>
        <begin position="244"/>
        <end position="278"/>
    </location>
</feature>
<reference evidence="2" key="2">
    <citation type="journal article" date="2022" name="Proc. Natl. Acad. Sci. U.S.A.">
        <title>Diploid-dominant life cycles characterize the early evolution of Fungi.</title>
        <authorList>
            <person name="Amses K.R."/>
            <person name="Simmons D.R."/>
            <person name="Longcore J.E."/>
            <person name="Mondo S.J."/>
            <person name="Seto K."/>
            <person name="Jeronimo G.H."/>
            <person name="Bonds A.E."/>
            <person name="Quandt C.A."/>
            <person name="Davis W.J."/>
            <person name="Chang Y."/>
            <person name="Federici B.A."/>
            <person name="Kuo A."/>
            <person name="LaButti K."/>
            <person name="Pangilinan J."/>
            <person name="Andreopoulos W."/>
            <person name="Tritt A."/>
            <person name="Riley R."/>
            <person name="Hundley H."/>
            <person name="Johnson J."/>
            <person name="Lipzen A."/>
            <person name="Barry K."/>
            <person name="Lang B.F."/>
            <person name="Cuomo C.A."/>
            <person name="Buchler N.E."/>
            <person name="Grigoriev I.V."/>
            <person name="Spatafora J.W."/>
            <person name="Stajich J.E."/>
            <person name="James T.Y."/>
        </authorList>
    </citation>
    <scope>NUCLEOTIDE SEQUENCE</scope>
    <source>
        <strain evidence="2">AG</strain>
    </source>
</reference>